<keyword evidence="9" id="KW-1185">Reference proteome</keyword>
<feature type="transmembrane region" description="Helical" evidence="6">
    <location>
        <begin position="77"/>
        <end position="100"/>
    </location>
</feature>
<evidence type="ECO:0000256" key="2">
    <source>
        <dbReference type="ARBA" id="ARBA00022448"/>
    </source>
</evidence>
<dbReference type="PANTHER" id="PTHR13414">
    <property type="entry name" value="HUEL-CATION TRANSPORTER"/>
    <property type="match status" value="1"/>
</dbReference>
<dbReference type="RefSeq" id="WP_103707623.1">
    <property type="nucleotide sequence ID" value="NZ_PQGA01000029.1"/>
</dbReference>
<dbReference type="NCBIfam" id="TIGR01297">
    <property type="entry name" value="CDF"/>
    <property type="match status" value="1"/>
</dbReference>
<dbReference type="Gene3D" id="1.20.1510.10">
    <property type="entry name" value="Cation efflux protein transmembrane domain"/>
    <property type="match status" value="1"/>
</dbReference>
<comment type="caution">
    <text evidence="8">The sequence shown here is derived from an EMBL/GenBank/DDBJ whole genome shotgun (WGS) entry which is preliminary data.</text>
</comment>
<evidence type="ECO:0000313" key="9">
    <source>
        <dbReference type="Proteomes" id="UP000237381"/>
    </source>
</evidence>
<evidence type="ECO:0000259" key="7">
    <source>
        <dbReference type="Pfam" id="PF01545"/>
    </source>
</evidence>
<sequence>MPATIPRAVWYALLSNVVVAICKLAAALYTHSGATLAEAVHSSADCFNQILLIAGRRAAHERPDELHPFGFGRETHFYAMLVALQFFIVGGLLSVGIGAWRLWHHSALDHPLIAVAVLLVSAVIEGNALRASIRTIDRKRRAGGLWRWFRETGQIETMLSIGEDTAALAGVTVSLMGTALAALTGWAGFDAIGSIGVGGVMMVTAVFSLRETKSLIVGESAHAHVRQDMREWLDARPEVERIVSLIVLRWSDSHVVAVQAELAHQRDADDLVRTIDQIETDLQRAFPSARWVFFEPELREHGEHPV</sequence>
<feature type="transmembrane region" description="Helical" evidence="6">
    <location>
        <begin position="166"/>
        <end position="185"/>
    </location>
</feature>
<keyword evidence="3 6" id="KW-0812">Transmembrane</keyword>
<dbReference type="InterPro" id="IPR027469">
    <property type="entry name" value="Cation_efflux_TMD_sf"/>
</dbReference>
<dbReference type="GO" id="GO:0008324">
    <property type="term" value="F:monoatomic cation transmembrane transporter activity"/>
    <property type="evidence" value="ECO:0007669"/>
    <property type="project" value="InterPro"/>
</dbReference>
<evidence type="ECO:0000313" key="8">
    <source>
        <dbReference type="EMBL" id="POR45828.1"/>
    </source>
</evidence>
<accession>A0A2S4LTR6</accession>
<gene>
    <name evidence="8" type="ORF">B0G62_12953</name>
</gene>
<evidence type="ECO:0000256" key="1">
    <source>
        <dbReference type="ARBA" id="ARBA00004141"/>
    </source>
</evidence>
<feature type="domain" description="Cation efflux protein transmembrane" evidence="7">
    <location>
        <begin position="9"/>
        <end position="216"/>
    </location>
</feature>
<proteinExistence type="predicted"/>
<evidence type="ECO:0000256" key="6">
    <source>
        <dbReference type="SAM" id="Phobius"/>
    </source>
</evidence>
<dbReference type="Pfam" id="PF01545">
    <property type="entry name" value="Cation_efflux"/>
    <property type="match status" value="1"/>
</dbReference>
<dbReference type="AlphaFoldDB" id="A0A2S4LTR6"/>
<dbReference type="Proteomes" id="UP000237381">
    <property type="component" value="Unassembled WGS sequence"/>
</dbReference>
<organism evidence="8 9">
    <name type="scientific">Paraburkholderia eburnea</name>
    <dbReference type="NCBI Taxonomy" id="1189126"/>
    <lineage>
        <taxon>Bacteria</taxon>
        <taxon>Pseudomonadati</taxon>
        <taxon>Pseudomonadota</taxon>
        <taxon>Betaproteobacteria</taxon>
        <taxon>Burkholderiales</taxon>
        <taxon>Burkholderiaceae</taxon>
        <taxon>Paraburkholderia</taxon>
    </lineage>
</organism>
<feature type="transmembrane region" description="Helical" evidence="6">
    <location>
        <begin position="191"/>
        <end position="209"/>
    </location>
</feature>
<dbReference type="EMBL" id="PQGA01000029">
    <property type="protein sequence ID" value="POR45828.1"/>
    <property type="molecule type" value="Genomic_DNA"/>
</dbReference>
<evidence type="ECO:0000256" key="3">
    <source>
        <dbReference type="ARBA" id="ARBA00022692"/>
    </source>
</evidence>
<reference evidence="8 9" key="1">
    <citation type="submission" date="2018-01" db="EMBL/GenBank/DDBJ databases">
        <title>Genomic Encyclopedia of Type Strains, Phase III (KMG-III): the genomes of soil and plant-associated and newly described type strains.</title>
        <authorList>
            <person name="Whitman W."/>
        </authorList>
    </citation>
    <scope>NUCLEOTIDE SEQUENCE [LARGE SCALE GENOMIC DNA]</scope>
    <source>
        <strain evidence="8 9">JCM 18070</strain>
    </source>
</reference>
<dbReference type="InterPro" id="IPR040177">
    <property type="entry name" value="SLC30A9"/>
</dbReference>
<keyword evidence="2" id="KW-0813">Transport</keyword>
<name>A0A2S4LTR6_9BURK</name>
<dbReference type="PANTHER" id="PTHR13414:SF9">
    <property type="entry name" value="PROTON-COUPLED ZINC ANTIPORTER SLC30A9, MITOCHONDRIAL"/>
    <property type="match status" value="1"/>
</dbReference>
<feature type="transmembrane region" description="Helical" evidence="6">
    <location>
        <begin position="112"/>
        <end position="131"/>
    </location>
</feature>
<dbReference type="GO" id="GO:0016020">
    <property type="term" value="C:membrane"/>
    <property type="evidence" value="ECO:0007669"/>
    <property type="project" value="UniProtKB-SubCell"/>
</dbReference>
<protein>
    <submittedName>
        <fullName evidence="8">Cation diffusion facilitator family transporter</fullName>
    </submittedName>
</protein>
<comment type="subcellular location">
    <subcellularLocation>
        <location evidence="1">Membrane</location>
        <topology evidence="1">Multi-pass membrane protein</topology>
    </subcellularLocation>
</comment>
<keyword evidence="5 6" id="KW-0472">Membrane</keyword>
<dbReference type="InterPro" id="IPR002524">
    <property type="entry name" value="Cation_efflux"/>
</dbReference>
<dbReference type="OrthoDB" id="9806522at2"/>
<dbReference type="GO" id="GO:0006829">
    <property type="term" value="P:zinc ion transport"/>
    <property type="evidence" value="ECO:0007669"/>
    <property type="project" value="InterPro"/>
</dbReference>
<evidence type="ECO:0000256" key="4">
    <source>
        <dbReference type="ARBA" id="ARBA00022989"/>
    </source>
</evidence>
<evidence type="ECO:0000256" key="5">
    <source>
        <dbReference type="ARBA" id="ARBA00023136"/>
    </source>
</evidence>
<dbReference type="SUPFAM" id="SSF161111">
    <property type="entry name" value="Cation efflux protein transmembrane domain-like"/>
    <property type="match status" value="1"/>
</dbReference>
<keyword evidence="4 6" id="KW-1133">Transmembrane helix</keyword>
<dbReference type="InterPro" id="IPR058533">
    <property type="entry name" value="Cation_efflux_TM"/>
</dbReference>